<evidence type="ECO:0000313" key="1">
    <source>
        <dbReference type="EMBL" id="QHS99327.1"/>
    </source>
</evidence>
<organism evidence="1">
    <name type="scientific">viral metagenome</name>
    <dbReference type="NCBI Taxonomy" id="1070528"/>
    <lineage>
        <taxon>unclassified sequences</taxon>
        <taxon>metagenomes</taxon>
        <taxon>organismal metagenomes</taxon>
    </lineage>
</organism>
<reference evidence="1" key="1">
    <citation type="journal article" date="2020" name="Nature">
        <title>Giant virus diversity and host interactions through global metagenomics.</title>
        <authorList>
            <person name="Schulz F."/>
            <person name="Roux S."/>
            <person name="Paez-Espino D."/>
            <person name="Jungbluth S."/>
            <person name="Walsh D.A."/>
            <person name="Denef V.J."/>
            <person name="McMahon K.D."/>
            <person name="Konstantinidis K.T."/>
            <person name="Eloe-Fadrosh E.A."/>
            <person name="Kyrpides N.C."/>
            <person name="Woyke T."/>
        </authorList>
    </citation>
    <scope>NUCLEOTIDE SEQUENCE</scope>
    <source>
        <strain evidence="1">GVMAG-M-3300020185-33</strain>
    </source>
</reference>
<proteinExistence type="predicted"/>
<sequence length="92" mass="11382">MSRRINLYFSRLKRDNDFEKQEKIINLIPIIRKYYSFNNIKAVGEPEKIKRPWLSIIKQLCKVRYKITRKDYRIYKDDGIVIRTILYHFQDI</sequence>
<accession>A0A6C0C402</accession>
<dbReference type="AlphaFoldDB" id="A0A6C0C402"/>
<name>A0A6C0C402_9ZZZZ</name>
<dbReference type="EMBL" id="MN739339">
    <property type="protein sequence ID" value="QHS99327.1"/>
    <property type="molecule type" value="Genomic_DNA"/>
</dbReference>
<protein>
    <submittedName>
        <fullName evidence="1">Uncharacterized protein</fullName>
    </submittedName>
</protein>